<sequence length="175" mass="18489">MNSLQQTSLALVFGLIGGAVGAWGGITSGLITSPAPKVVTFNIARFINAERAVASGLLLKKGESAQNAAIVLAKVSKMVRATIQDEAGPNTLVLVKQGVVNGNVPDITTKVLVKLGLPTKEPSQSPMRYATQIAPTDISEGMVMQAQQAEIKQAWHKTKQNQDSVIQSNNQEAMP</sequence>
<feature type="region of interest" description="Disordered" evidence="1">
    <location>
        <begin position="153"/>
        <end position="175"/>
    </location>
</feature>
<feature type="compositionally biased region" description="Polar residues" evidence="1">
    <location>
        <begin position="161"/>
        <end position="175"/>
    </location>
</feature>
<evidence type="ECO:0000313" key="2">
    <source>
        <dbReference type="EMBL" id="OCX69434.1"/>
    </source>
</evidence>
<dbReference type="AlphaFoldDB" id="A0A1C2I7B4"/>
<name>A0A1C2I7B4_ACITH</name>
<protein>
    <submittedName>
        <fullName evidence="2">Uncharacterized protein</fullName>
    </submittedName>
</protein>
<comment type="caution">
    <text evidence="2">The sequence shown here is derived from an EMBL/GenBank/DDBJ whole genome shotgun (WGS) entry which is preliminary data.</text>
</comment>
<dbReference type="InterPro" id="IPR014115">
    <property type="entry name" value="TrbI_Ftype"/>
</dbReference>
<accession>A0A1C2I7B4</accession>
<dbReference type="RefSeq" id="WP_024892378.1">
    <property type="nucleotide sequence ID" value="NZ_LWRZ01000248.1"/>
</dbReference>
<dbReference type="Pfam" id="PF09677">
    <property type="entry name" value="TrbI_Ftype"/>
    <property type="match status" value="1"/>
</dbReference>
<dbReference type="EMBL" id="LWSA01000247">
    <property type="protein sequence ID" value="OCX69434.1"/>
    <property type="molecule type" value="Genomic_DNA"/>
</dbReference>
<organism evidence="2 3">
    <name type="scientific">Acidithiobacillus thiooxidans</name>
    <name type="common">Thiobacillus thiooxidans</name>
    <dbReference type="NCBI Taxonomy" id="930"/>
    <lineage>
        <taxon>Bacteria</taxon>
        <taxon>Pseudomonadati</taxon>
        <taxon>Pseudomonadota</taxon>
        <taxon>Acidithiobacillia</taxon>
        <taxon>Acidithiobacillales</taxon>
        <taxon>Acidithiobacillaceae</taxon>
        <taxon>Acidithiobacillus</taxon>
    </lineage>
</organism>
<gene>
    <name evidence="2" type="ORF">A6P07_16595</name>
</gene>
<dbReference type="Proteomes" id="UP000094893">
    <property type="component" value="Unassembled WGS sequence"/>
</dbReference>
<reference evidence="2 3" key="1">
    <citation type="journal article" date="2016" name="Int. J. Mol. Sci.">
        <title>Comparative genomics of the extreme acidophile Acidithiobacillus thiooxidans reveals intraspecific divergence and niche adaptation.</title>
        <authorList>
            <person name="Zhang X."/>
            <person name="Feng X."/>
            <person name="Tao J."/>
            <person name="Ma L."/>
            <person name="Xiao Y."/>
            <person name="Liang Y."/>
            <person name="Liu X."/>
            <person name="Yin H."/>
        </authorList>
    </citation>
    <scope>NUCLEOTIDE SEQUENCE [LARGE SCALE GENOMIC DNA]</scope>
    <source>
        <strain evidence="2 3">A02</strain>
    </source>
</reference>
<evidence type="ECO:0000313" key="3">
    <source>
        <dbReference type="Proteomes" id="UP000094893"/>
    </source>
</evidence>
<proteinExistence type="predicted"/>
<evidence type="ECO:0000256" key="1">
    <source>
        <dbReference type="SAM" id="MobiDB-lite"/>
    </source>
</evidence>